<evidence type="ECO:0000256" key="1">
    <source>
        <dbReference type="SAM" id="MobiDB-lite"/>
    </source>
</evidence>
<name>A0A2Z5ZLT2_9PROT</name>
<sequence length="270" mass="29784">MRENGHNYVLACLAARRGSARRESVEKKEKDKTQQQNPPPRLGGRRQRHALAPASQTWRTEKDTIMATLKLSANRATRQHDDLGTSTSMELLGNFYPAQDIVVNRLDQIRSAVTSYGERVAADRPQQSFMIMISVPRGQRRPAGFEAAYRDGSLGTAAWLHEISKNPLLVPGDYGVRMWGGPHTPFQFAECTPVWPAETPDEFTSLTAGHIGLYGWLHATNARVRQLSQSTHTLLDVASVAELRAAYAARRHPLSVAQGALHALSQGLAA</sequence>
<protein>
    <submittedName>
        <fullName evidence="2">Uncharacterized protein</fullName>
    </submittedName>
</protein>
<feature type="compositionally biased region" description="Basic and acidic residues" evidence="1">
    <location>
        <begin position="20"/>
        <end position="33"/>
    </location>
</feature>
<dbReference type="KEGG" id="aot:AcetOri_orf00075p"/>
<gene>
    <name evidence="2" type="ORF">AcetOrient_orf00075p</name>
</gene>
<organism evidence="2 3">
    <name type="scientific">Acetobacter orientalis</name>
    <dbReference type="NCBI Taxonomy" id="146474"/>
    <lineage>
        <taxon>Bacteria</taxon>
        <taxon>Pseudomonadati</taxon>
        <taxon>Pseudomonadota</taxon>
        <taxon>Alphaproteobacteria</taxon>
        <taxon>Acetobacterales</taxon>
        <taxon>Acetobacteraceae</taxon>
        <taxon>Acetobacter</taxon>
    </lineage>
</organism>
<reference evidence="2 3" key="1">
    <citation type="submission" date="2018-02" db="EMBL/GenBank/DDBJ databases">
        <title>Acetobacter orientalis genome.</title>
        <authorList>
            <person name="Nakashima N."/>
            <person name="Tamura T."/>
        </authorList>
    </citation>
    <scope>NUCLEOTIDE SEQUENCE [LARGE SCALE GENOMIC DNA]</scope>
    <source>
        <strain evidence="2 3">FAN1</strain>
        <plasmid evidence="3">paof1 fan1 dna</plasmid>
    </source>
</reference>
<dbReference type="AlphaFoldDB" id="A0A2Z5ZLT2"/>
<evidence type="ECO:0000313" key="3">
    <source>
        <dbReference type="Proteomes" id="UP000270034"/>
    </source>
</evidence>
<proteinExistence type="predicted"/>
<dbReference type="Proteomes" id="UP000270034">
    <property type="component" value="Plasmid pAOF1"/>
</dbReference>
<keyword evidence="2" id="KW-0614">Plasmid</keyword>
<feature type="region of interest" description="Disordered" evidence="1">
    <location>
        <begin position="19"/>
        <end position="59"/>
    </location>
</feature>
<dbReference type="EMBL" id="AP018516">
    <property type="protein sequence ID" value="BBC81742.1"/>
    <property type="molecule type" value="Genomic_DNA"/>
</dbReference>
<geneLocation type="plasmid" evidence="3">
    <name>paof1 fan1 dna</name>
</geneLocation>
<evidence type="ECO:0000313" key="2">
    <source>
        <dbReference type="EMBL" id="BBC81742.1"/>
    </source>
</evidence>
<accession>A0A2Z5ZLT2</accession>